<dbReference type="InterPro" id="IPR001789">
    <property type="entry name" value="Sig_transdc_resp-reg_receiver"/>
</dbReference>
<gene>
    <name evidence="4" type="ORF">J5X75_17610</name>
</gene>
<dbReference type="RefSeq" id="WP_208468485.1">
    <property type="nucleotide sequence ID" value="NZ_JAGFNS010000010.1"/>
</dbReference>
<evidence type="ECO:0000259" key="3">
    <source>
        <dbReference type="PROSITE" id="PS50110"/>
    </source>
</evidence>
<reference evidence="4 5" key="1">
    <citation type="submission" date="2021-03" db="EMBL/GenBank/DDBJ databases">
        <title>Actinoplanes flavus sp. nov., a novel actinomycete isolated from Coconut Palm rhizosphere soil.</title>
        <authorList>
            <person name="Luo X."/>
        </authorList>
    </citation>
    <scope>NUCLEOTIDE SEQUENCE [LARGE SCALE GENOMIC DNA]</scope>
    <source>
        <strain evidence="4 5">NEAU-H7</strain>
    </source>
</reference>
<evidence type="ECO:0000313" key="5">
    <source>
        <dbReference type="Proteomes" id="UP000679690"/>
    </source>
</evidence>
<evidence type="ECO:0000256" key="2">
    <source>
        <dbReference type="PROSITE-ProRule" id="PRU00169"/>
    </source>
</evidence>
<feature type="domain" description="Response regulatory" evidence="3">
    <location>
        <begin position="3"/>
        <end position="112"/>
    </location>
</feature>
<proteinExistence type="predicted"/>
<dbReference type="PANTHER" id="PTHR44591:SF3">
    <property type="entry name" value="RESPONSE REGULATORY DOMAIN-CONTAINING PROTEIN"/>
    <property type="match status" value="1"/>
</dbReference>
<keyword evidence="5" id="KW-1185">Reference proteome</keyword>
<evidence type="ECO:0000313" key="4">
    <source>
        <dbReference type="EMBL" id="MBO3739342.1"/>
    </source>
</evidence>
<dbReference type="Gene3D" id="3.40.50.2300">
    <property type="match status" value="1"/>
</dbReference>
<name>A0ABS3UKM8_9ACTN</name>
<dbReference type="InterPro" id="IPR050595">
    <property type="entry name" value="Bact_response_regulator"/>
</dbReference>
<evidence type="ECO:0000256" key="1">
    <source>
        <dbReference type="ARBA" id="ARBA00022553"/>
    </source>
</evidence>
<comment type="caution">
    <text evidence="4">The sequence shown here is derived from an EMBL/GenBank/DDBJ whole genome shotgun (WGS) entry which is preliminary data.</text>
</comment>
<accession>A0ABS3UKM8</accession>
<keyword evidence="1 2" id="KW-0597">Phosphoprotein</keyword>
<feature type="modified residue" description="4-aspartylphosphate" evidence="2">
    <location>
        <position position="52"/>
    </location>
</feature>
<dbReference type="CDD" id="cd17546">
    <property type="entry name" value="REC_hyHK_CKI1_RcsC-like"/>
    <property type="match status" value="1"/>
</dbReference>
<organism evidence="4 5">
    <name type="scientific">Actinoplanes flavus</name>
    <dbReference type="NCBI Taxonomy" id="2820290"/>
    <lineage>
        <taxon>Bacteria</taxon>
        <taxon>Bacillati</taxon>
        <taxon>Actinomycetota</taxon>
        <taxon>Actinomycetes</taxon>
        <taxon>Micromonosporales</taxon>
        <taxon>Micromonosporaceae</taxon>
        <taxon>Actinoplanes</taxon>
    </lineage>
</organism>
<dbReference type="SUPFAM" id="SSF52172">
    <property type="entry name" value="CheY-like"/>
    <property type="match status" value="1"/>
</dbReference>
<dbReference type="EMBL" id="JAGFNS010000010">
    <property type="protein sequence ID" value="MBO3739342.1"/>
    <property type="molecule type" value="Genomic_DNA"/>
</dbReference>
<dbReference type="Pfam" id="PF00072">
    <property type="entry name" value="Response_reg"/>
    <property type="match status" value="1"/>
</dbReference>
<dbReference type="PROSITE" id="PS50110">
    <property type="entry name" value="RESPONSE_REGULATORY"/>
    <property type="match status" value="1"/>
</dbReference>
<dbReference type="Proteomes" id="UP000679690">
    <property type="component" value="Unassembled WGS sequence"/>
</dbReference>
<sequence>MAKVLVVDDEPDLRFLHRRILSRAGHEVTEANDGAAALEAVRASPPDLVVTDVMMPIMNGVELIRRLRADPRTAAIPVVAVSGDWRLVTEADRVLAKPCSSRDLRAAVDDLLRKGVRDSDTIVDRASRS</sequence>
<protein>
    <submittedName>
        <fullName evidence="4">Response regulator</fullName>
    </submittedName>
</protein>
<dbReference type="InterPro" id="IPR011006">
    <property type="entry name" value="CheY-like_superfamily"/>
</dbReference>
<dbReference type="SMART" id="SM00448">
    <property type="entry name" value="REC"/>
    <property type="match status" value="1"/>
</dbReference>
<dbReference type="PANTHER" id="PTHR44591">
    <property type="entry name" value="STRESS RESPONSE REGULATOR PROTEIN 1"/>
    <property type="match status" value="1"/>
</dbReference>